<evidence type="ECO:0000313" key="13">
    <source>
        <dbReference type="Proteomes" id="UP000199520"/>
    </source>
</evidence>
<evidence type="ECO:0000256" key="1">
    <source>
        <dbReference type="ARBA" id="ARBA00004496"/>
    </source>
</evidence>
<feature type="domain" description="Response regulatory" evidence="11">
    <location>
        <begin position="6"/>
        <end position="122"/>
    </location>
</feature>
<evidence type="ECO:0000256" key="3">
    <source>
        <dbReference type="ARBA" id="ARBA00022553"/>
    </source>
</evidence>
<dbReference type="STRING" id="1123291.SAMN04490355_101765"/>
<dbReference type="EMBL" id="FOTS01000017">
    <property type="protein sequence ID" value="SFL77781.1"/>
    <property type="molecule type" value="Genomic_DNA"/>
</dbReference>
<dbReference type="Gene3D" id="3.40.50.2300">
    <property type="match status" value="1"/>
</dbReference>
<dbReference type="GO" id="GO:0005737">
    <property type="term" value="C:cytoplasm"/>
    <property type="evidence" value="ECO:0007669"/>
    <property type="project" value="UniProtKB-SubCell"/>
</dbReference>
<keyword evidence="4 9" id="KW-0902">Two-component regulatory system</keyword>
<evidence type="ECO:0000313" key="12">
    <source>
        <dbReference type="EMBL" id="SFL77781.1"/>
    </source>
</evidence>
<dbReference type="InterPro" id="IPR011006">
    <property type="entry name" value="CheY-like_superfamily"/>
</dbReference>
<dbReference type="CDD" id="cd19925">
    <property type="entry name" value="REC_citrate_TCS"/>
    <property type="match status" value="1"/>
</dbReference>
<dbReference type="PANTHER" id="PTHR45526:SF1">
    <property type="entry name" value="TRANSCRIPTIONAL REGULATORY PROTEIN DCUR-RELATED"/>
    <property type="match status" value="1"/>
</dbReference>
<keyword evidence="6 9" id="KW-0238">DNA-binding</keyword>
<gene>
    <name evidence="12" type="ORF">SAMN04490355_101765</name>
</gene>
<dbReference type="InterPro" id="IPR051271">
    <property type="entry name" value="2C-system_Tx_regulators"/>
</dbReference>
<keyword evidence="8 9" id="KW-0804">Transcription</keyword>
<dbReference type="PANTHER" id="PTHR45526">
    <property type="entry name" value="TRANSCRIPTIONAL REGULATORY PROTEIN DPIA"/>
    <property type="match status" value="1"/>
</dbReference>
<dbReference type="InterPro" id="IPR024187">
    <property type="entry name" value="Sig_transdc_resp-reg_cit/mal"/>
</dbReference>
<feature type="modified residue" description="4-aspartylphosphate" evidence="10">
    <location>
        <position position="57"/>
    </location>
</feature>
<dbReference type="PROSITE" id="PS50110">
    <property type="entry name" value="RESPONSE_REGULATORY"/>
    <property type="match status" value="1"/>
</dbReference>
<accession>A0A1I4KGN8</accession>
<comment type="subcellular location">
    <subcellularLocation>
        <location evidence="1 9">Cytoplasm</location>
    </subcellularLocation>
</comment>
<dbReference type="RefSeq" id="WP_245754924.1">
    <property type="nucleotide sequence ID" value="NZ_FOTS01000017.1"/>
</dbReference>
<dbReference type="GO" id="GO:0003677">
    <property type="term" value="F:DNA binding"/>
    <property type="evidence" value="ECO:0007669"/>
    <property type="project" value="UniProtKB-KW"/>
</dbReference>
<keyword evidence="13" id="KW-1185">Reference proteome</keyword>
<reference evidence="13" key="1">
    <citation type="submission" date="2016-10" db="EMBL/GenBank/DDBJ databases">
        <authorList>
            <person name="Varghese N."/>
            <person name="Submissions S."/>
        </authorList>
    </citation>
    <scope>NUCLEOTIDE SEQUENCE [LARGE SCALE GENOMIC DNA]</scope>
    <source>
        <strain evidence="13">DSM 13327</strain>
    </source>
</reference>
<sequence>MMKKIKVLIVDDDPMVADINKKFTEAVDGFSVVGIAGNGNKAIELVTKLQPDLIILDIYMPEVDGMEVLGLLRKEDADVDVILITAANDSEMISRVMRYGAIDYIIKPFKFDRYRNTLEAYRDFNNKMNRQSSFSQAELDKFFSAKMAKTNEHLPKNMHGVTLDSIVNLLSAASEALSADEVASEVGISRVTARRYLDYLVLEGKLQMVLEYMPVGRPIHRFKMK</sequence>
<evidence type="ECO:0000256" key="6">
    <source>
        <dbReference type="ARBA" id="ARBA00023125"/>
    </source>
</evidence>
<dbReference type="GO" id="GO:0003700">
    <property type="term" value="F:DNA-binding transcription factor activity"/>
    <property type="evidence" value="ECO:0007669"/>
    <property type="project" value="InterPro"/>
</dbReference>
<dbReference type="SUPFAM" id="SSF52172">
    <property type="entry name" value="CheY-like"/>
    <property type="match status" value="1"/>
</dbReference>
<dbReference type="AlphaFoldDB" id="A0A1I4KGN8"/>
<dbReference type="InterPro" id="IPR036388">
    <property type="entry name" value="WH-like_DNA-bd_sf"/>
</dbReference>
<evidence type="ECO:0000256" key="10">
    <source>
        <dbReference type="PROSITE-ProRule" id="PRU00169"/>
    </source>
</evidence>
<dbReference type="Pfam" id="PF00072">
    <property type="entry name" value="Response_reg"/>
    <property type="match status" value="1"/>
</dbReference>
<dbReference type="SUPFAM" id="SSF46785">
    <property type="entry name" value="Winged helix' DNA-binding domain"/>
    <property type="match status" value="1"/>
</dbReference>
<dbReference type="Gene3D" id="1.10.10.10">
    <property type="entry name" value="Winged helix-like DNA-binding domain superfamily/Winged helix DNA-binding domain"/>
    <property type="match status" value="1"/>
</dbReference>
<evidence type="ECO:0000256" key="5">
    <source>
        <dbReference type="ARBA" id="ARBA00023015"/>
    </source>
</evidence>
<dbReference type="InterPro" id="IPR001789">
    <property type="entry name" value="Sig_transdc_resp-reg_receiver"/>
</dbReference>
<dbReference type="Proteomes" id="UP000199520">
    <property type="component" value="Unassembled WGS sequence"/>
</dbReference>
<evidence type="ECO:0000256" key="4">
    <source>
        <dbReference type="ARBA" id="ARBA00023012"/>
    </source>
</evidence>
<dbReference type="SMART" id="SM00448">
    <property type="entry name" value="REC"/>
    <property type="match status" value="1"/>
</dbReference>
<organism evidence="12 13">
    <name type="scientific">Pelosinus propionicus DSM 13327</name>
    <dbReference type="NCBI Taxonomy" id="1123291"/>
    <lineage>
        <taxon>Bacteria</taxon>
        <taxon>Bacillati</taxon>
        <taxon>Bacillota</taxon>
        <taxon>Negativicutes</taxon>
        <taxon>Selenomonadales</taxon>
        <taxon>Sporomusaceae</taxon>
        <taxon>Pelosinus</taxon>
    </lineage>
</organism>
<keyword evidence="5 9" id="KW-0805">Transcription regulation</keyword>
<protein>
    <recommendedName>
        <fullName evidence="9">Transcriptional regulatory protein</fullName>
    </recommendedName>
</protein>
<dbReference type="InterPro" id="IPR036390">
    <property type="entry name" value="WH_DNA-bd_sf"/>
</dbReference>
<evidence type="ECO:0000259" key="11">
    <source>
        <dbReference type="PROSITE" id="PS50110"/>
    </source>
</evidence>
<keyword evidence="7 9" id="KW-0010">Activator</keyword>
<dbReference type="GO" id="GO:0000156">
    <property type="term" value="F:phosphorelay response regulator activity"/>
    <property type="evidence" value="ECO:0007669"/>
    <property type="project" value="TreeGrafter"/>
</dbReference>
<evidence type="ECO:0000256" key="2">
    <source>
        <dbReference type="ARBA" id="ARBA00022490"/>
    </source>
</evidence>
<evidence type="ECO:0000256" key="8">
    <source>
        <dbReference type="ARBA" id="ARBA00023163"/>
    </source>
</evidence>
<proteinExistence type="predicted"/>
<name>A0A1I4KGN8_9FIRM</name>
<keyword evidence="3 10" id="KW-0597">Phosphoprotein</keyword>
<dbReference type="PIRSF" id="PIRSF006171">
    <property type="entry name" value="RR_citrat_malat"/>
    <property type="match status" value="1"/>
</dbReference>
<evidence type="ECO:0000256" key="9">
    <source>
        <dbReference type="PIRNR" id="PIRNR006171"/>
    </source>
</evidence>
<keyword evidence="2 9" id="KW-0963">Cytoplasm</keyword>
<evidence type="ECO:0000256" key="7">
    <source>
        <dbReference type="ARBA" id="ARBA00023159"/>
    </source>
</evidence>